<evidence type="ECO:0000256" key="4">
    <source>
        <dbReference type="ARBA" id="ARBA00023136"/>
    </source>
</evidence>
<comment type="caution">
    <text evidence="7">The sequence shown here is derived from an EMBL/GenBank/DDBJ whole genome shotgun (WGS) entry which is preliminary data.</text>
</comment>
<name>A0AAD7L5R8_QUISA</name>
<evidence type="ECO:0000256" key="2">
    <source>
        <dbReference type="ARBA" id="ARBA00022692"/>
    </source>
</evidence>
<dbReference type="InterPro" id="IPR004864">
    <property type="entry name" value="LEA_2"/>
</dbReference>
<evidence type="ECO:0000256" key="3">
    <source>
        <dbReference type="ARBA" id="ARBA00022989"/>
    </source>
</evidence>
<protein>
    <submittedName>
        <fullName evidence="7">Late embryogenesis abundant protein</fullName>
    </submittedName>
</protein>
<dbReference type="PANTHER" id="PTHR31234">
    <property type="entry name" value="LATE EMBRYOGENESIS ABUNDANT (LEA) HYDROXYPROLINE-RICH GLYCOPROTEIN FAMILY"/>
    <property type="match status" value="1"/>
</dbReference>
<comment type="subcellular location">
    <subcellularLocation>
        <location evidence="1">Membrane</location>
        <topology evidence="1">Single-pass membrane protein</topology>
    </subcellularLocation>
</comment>
<accession>A0AAD7L5R8</accession>
<feature type="domain" description="Late embryogenesis abundant protein LEA-2 subgroup" evidence="6">
    <location>
        <begin position="103"/>
        <end position="196"/>
    </location>
</feature>
<proteinExistence type="predicted"/>
<evidence type="ECO:0000259" key="6">
    <source>
        <dbReference type="Pfam" id="PF03168"/>
    </source>
</evidence>
<dbReference type="KEGG" id="qsa:O6P43_027792"/>
<keyword evidence="2 5" id="KW-0812">Transmembrane</keyword>
<evidence type="ECO:0000313" key="7">
    <source>
        <dbReference type="EMBL" id="KAJ7951797.1"/>
    </source>
</evidence>
<organism evidence="7 8">
    <name type="scientific">Quillaja saponaria</name>
    <name type="common">Soap bark tree</name>
    <dbReference type="NCBI Taxonomy" id="32244"/>
    <lineage>
        <taxon>Eukaryota</taxon>
        <taxon>Viridiplantae</taxon>
        <taxon>Streptophyta</taxon>
        <taxon>Embryophyta</taxon>
        <taxon>Tracheophyta</taxon>
        <taxon>Spermatophyta</taxon>
        <taxon>Magnoliopsida</taxon>
        <taxon>eudicotyledons</taxon>
        <taxon>Gunneridae</taxon>
        <taxon>Pentapetalae</taxon>
        <taxon>rosids</taxon>
        <taxon>fabids</taxon>
        <taxon>Fabales</taxon>
        <taxon>Quillajaceae</taxon>
        <taxon>Quillaja</taxon>
    </lineage>
</organism>
<dbReference type="InterPro" id="IPR044839">
    <property type="entry name" value="NDR1-like"/>
</dbReference>
<keyword evidence="4 5" id="KW-0472">Membrane</keyword>
<evidence type="ECO:0000313" key="8">
    <source>
        <dbReference type="Proteomes" id="UP001163823"/>
    </source>
</evidence>
<dbReference type="Pfam" id="PF03168">
    <property type="entry name" value="LEA_2"/>
    <property type="match status" value="1"/>
</dbReference>
<keyword evidence="3 5" id="KW-1133">Transmembrane helix</keyword>
<dbReference type="EMBL" id="JARAOO010000011">
    <property type="protein sequence ID" value="KAJ7951797.1"/>
    <property type="molecule type" value="Genomic_DNA"/>
</dbReference>
<sequence length="221" mass="25213">MKNQTHSHFNALAASKSASPPFCYTHLPPQHPEDSNYVVLPLYYPSRTKRYRVVCTLGFLLLAAVVYIFWPSDPTLKIVRLRLKHIKIRTVPRISMDISMFLTARVQNADVYSMYYQSVDVAVDYRGKRLGNMSSCHGNVRPRGSSYVDAELELYGIELLSDVVFFLEDLAKGTVPFDTVSLIKGHLGLLFFDFPLEAKLSCEILVNILHKTIVHQNCYHE</sequence>
<dbReference type="PANTHER" id="PTHR31234:SF69">
    <property type="entry name" value="EXPRESSED PROTEIN"/>
    <property type="match status" value="1"/>
</dbReference>
<reference evidence="7" key="1">
    <citation type="journal article" date="2023" name="Science">
        <title>Elucidation of the pathway for biosynthesis of saponin adjuvants from the soapbark tree.</title>
        <authorList>
            <person name="Reed J."/>
            <person name="Orme A."/>
            <person name="El-Demerdash A."/>
            <person name="Owen C."/>
            <person name="Martin L.B.B."/>
            <person name="Misra R.C."/>
            <person name="Kikuchi S."/>
            <person name="Rejzek M."/>
            <person name="Martin A.C."/>
            <person name="Harkess A."/>
            <person name="Leebens-Mack J."/>
            <person name="Louveau T."/>
            <person name="Stephenson M.J."/>
            <person name="Osbourn A."/>
        </authorList>
    </citation>
    <scope>NUCLEOTIDE SEQUENCE</scope>
    <source>
        <strain evidence="7">S10</strain>
    </source>
</reference>
<dbReference type="Proteomes" id="UP001163823">
    <property type="component" value="Chromosome 11"/>
</dbReference>
<evidence type="ECO:0000256" key="1">
    <source>
        <dbReference type="ARBA" id="ARBA00004167"/>
    </source>
</evidence>
<dbReference type="GO" id="GO:0016020">
    <property type="term" value="C:membrane"/>
    <property type="evidence" value="ECO:0007669"/>
    <property type="project" value="UniProtKB-SubCell"/>
</dbReference>
<evidence type="ECO:0000256" key="5">
    <source>
        <dbReference type="SAM" id="Phobius"/>
    </source>
</evidence>
<keyword evidence="8" id="KW-1185">Reference proteome</keyword>
<gene>
    <name evidence="7" type="ORF">O6P43_027792</name>
</gene>
<feature type="transmembrane region" description="Helical" evidence="5">
    <location>
        <begin position="51"/>
        <end position="70"/>
    </location>
</feature>
<dbReference type="AlphaFoldDB" id="A0AAD7L5R8"/>
<dbReference type="GO" id="GO:0098542">
    <property type="term" value="P:defense response to other organism"/>
    <property type="evidence" value="ECO:0007669"/>
    <property type="project" value="InterPro"/>
</dbReference>